<comment type="caution">
    <text evidence="3">The sequence shown here is derived from an EMBL/GenBank/DDBJ whole genome shotgun (WGS) entry which is preliminary data.</text>
</comment>
<keyword evidence="4" id="KW-1185">Reference proteome</keyword>
<dbReference type="GO" id="GO:0008270">
    <property type="term" value="F:zinc ion binding"/>
    <property type="evidence" value="ECO:0007669"/>
    <property type="project" value="UniProtKB-KW"/>
</dbReference>
<evidence type="ECO:0000256" key="1">
    <source>
        <dbReference type="PROSITE-ProRule" id="PRU00175"/>
    </source>
</evidence>
<sequence>MIQLVPNSIVLNYIILIATQIKWACDYLLQHSCFPHQLGFGLNNYHNHSIASHFKKTTDFEESTECVVCLCRIDEEDEIQELRCHHLFHEVCLNRWLGYGHVTCPLCRNHVTPPRLMAELQQELVVIDFCAARSSDDRSMWWLR</sequence>
<gene>
    <name evidence="3" type="ORF">ACJIZ3_020072</name>
</gene>
<dbReference type="EMBL" id="JBJXBP010000006">
    <property type="protein sequence ID" value="KAL3824043.1"/>
    <property type="molecule type" value="Genomic_DNA"/>
</dbReference>
<protein>
    <recommendedName>
        <fullName evidence="2">RING-type domain-containing protein</fullName>
    </recommendedName>
</protein>
<proteinExistence type="predicted"/>
<dbReference type="PANTHER" id="PTHR47662">
    <property type="entry name" value="RING-TYPE DOMAIN-CONTAINING PROTEIN"/>
    <property type="match status" value="1"/>
</dbReference>
<keyword evidence="1" id="KW-0862">Zinc</keyword>
<dbReference type="SUPFAM" id="SSF57850">
    <property type="entry name" value="RING/U-box"/>
    <property type="match status" value="1"/>
</dbReference>
<dbReference type="PANTHER" id="PTHR47662:SF1">
    <property type="entry name" value="RING-TYPE DOMAIN-CONTAINING PROTEIN"/>
    <property type="match status" value="1"/>
</dbReference>
<organism evidence="3 4">
    <name type="scientific">Penstemon smallii</name>
    <dbReference type="NCBI Taxonomy" id="265156"/>
    <lineage>
        <taxon>Eukaryota</taxon>
        <taxon>Viridiplantae</taxon>
        <taxon>Streptophyta</taxon>
        <taxon>Embryophyta</taxon>
        <taxon>Tracheophyta</taxon>
        <taxon>Spermatophyta</taxon>
        <taxon>Magnoliopsida</taxon>
        <taxon>eudicotyledons</taxon>
        <taxon>Gunneridae</taxon>
        <taxon>Pentapetalae</taxon>
        <taxon>asterids</taxon>
        <taxon>lamiids</taxon>
        <taxon>Lamiales</taxon>
        <taxon>Plantaginaceae</taxon>
        <taxon>Cheloneae</taxon>
        <taxon>Penstemon</taxon>
    </lineage>
</organism>
<dbReference type="Gene3D" id="3.30.40.10">
    <property type="entry name" value="Zinc/RING finger domain, C3HC4 (zinc finger)"/>
    <property type="match status" value="1"/>
</dbReference>
<keyword evidence="1" id="KW-0479">Metal-binding</keyword>
<accession>A0ABD3SI65</accession>
<name>A0ABD3SI65_9LAMI</name>
<feature type="domain" description="RING-type" evidence="2">
    <location>
        <begin position="66"/>
        <end position="108"/>
    </location>
</feature>
<dbReference type="PROSITE" id="PS50089">
    <property type="entry name" value="ZF_RING_2"/>
    <property type="match status" value="1"/>
</dbReference>
<keyword evidence="1" id="KW-0863">Zinc-finger</keyword>
<dbReference type="InterPro" id="IPR013083">
    <property type="entry name" value="Znf_RING/FYVE/PHD"/>
</dbReference>
<dbReference type="SMART" id="SM00184">
    <property type="entry name" value="RING"/>
    <property type="match status" value="1"/>
</dbReference>
<dbReference type="AlphaFoldDB" id="A0ABD3SI65"/>
<dbReference type="Pfam" id="PF13639">
    <property type="entry name" value="zf-RING_2"/>
    <property type="match status" value="1"/>
</dbReference>
<evidence type="ECO:0000259" key="2">
    <source>
        <dbReference type="PROSITE" id="PS50089"/>
    </source>
</evidence>
<evidence type="ECO:0000313" key="4">
    <source>
        <dbReference type="Proteomes" id="UP001634393"/>
    </source>
</evidence>
<reference evidence="3 4" key="1">
    <citation type="submission" date="2024-12" db="EMBL/GenBank/DDBJ databases">
        <title>The unique morphological basis and parallel evolutionary history of personate flowers in Penstemon.</title>
        <authorList>
            <person name="Depatie T.H."/>
            <person name="Wessinger C.A."/>
        </authorList>
    </citation>
    <scope>NUCLEOTIDE SEQUENCE [LARGE SCALE GENOMIC DNA]</scope>
    <source>
        <strain evidence="3">WTNN_2</strain>
        <tissue evidence="3">Leaf</tissue>
    </source>
</reference>
<dbReference type="CDD" id="cd16448">
    <property type="entry name" value="RING-H2"/>
    <property type="match status" value="1"/>
</dbReference>
<evidence type="ECO:0000313" key="3">
    <source>
        <dbReference type="EMBL" id="KAL3824043.1"/>
    </source>
</evidence>
<dbReference type="InterPro" id="IPR001841">
    <property type="entry name" value="Znf_RING"/>
</dbReference>
<dbReference type="Proteomes" id="UP001634393">
    <property type="component" value="Unassembled WGS sequence"/>
</dbReference>